<evidence type="ECO:0000313" key="1">
    <source>
        <dbReference type="EMBL" id="GFH11794.1"/>
    </source>
</evidence>
<feature type="non-terminal residue" evidence="1">
    <location>
        <position position="1"/>
    </location>
</feature>
<name>A0A699YYF4_HAELA</name>
<feature type="non-terminal residue" evidence="1">
    <location>
        <position position="114"/>
    </location>
</feature>
<protein>
    <submittedName>
        <fullName evidence="1">Uncharacterized protein</fullName>
    </submittedName>
</protein>
<gene>
    <name evidence="1" type="ORF">HaLaN_07350</name>
</gene>
<keyword evidence="2" id="KW-1185">Reference proteome</keyword>
<dbReference type="EMBL" id="BLLF01000436">
    <property type="protein sequence ID" value="GFH11794.1"/>
    <property type="molecule type" value="Genomic_DNA"/>
</dbReference>
<comment type="caution">
    <text evidence="1">The sequence shown here is derived from an EMBL/GenBank/DDBJ whole genome shotgun (WGS) entry which is preliminary data.</text>
</comment>
<accession>A0A699YYF4</accession>
<evidence type="ECO:0000313" key="2">
    <source>
        <dbReference type="Proteomes" id="UP000485058"/>
    </source>
</evidence>
<organism evidence="1 2">
    <name type="scientific">Haematococcus lacustris</name>
    <name type="common">Green alga</name>
    <name type="synonym">Haematococcus pluvialis</name>
    <dbReference type="NCBI Taxonomy" id="44745"/>
    <lineage>
        <taxon>Eukaryota</taxon>
        <taxon>Viridiplantae</taxon>
        <taxon>Chlorophyta</taxon>
        <taxon>core chlorophytes</taxon>
        <taxon>Chlorophyceae</taxon>
        <taxon>CS clade</taxon>
        <taxon>Chlamydomonadales</taxon>
        <taxon>Haematococcaceae</taxon>
        <taxon>Haematococcus</taxon>
    </lineage>
</organism>
<reference evidence="1 2" key="1">
    <citation type="submission" date="2020-02" db="EMBL/GenBank/DDBJ databases">
        <title>Draft genome sequence of Haematococcus lacustris strain NIES-144.</title>
        <authorList>
            <person name="Morimoto D."/>
            <person name="Nakagawa S."/>
            <person name="Yoshida T."/>
            <person name="Sawayama S."/>
        </authorList>
    </citation>
    <scope>NUCLEOTIDE SEQUENCE [LARGE SCALE GENOMIC DNA]</scope>
    <source>
        <strain evidence="1 2">NIES-144</strain>
    </source>
</reference>
<sequence length="114" mass="12272">MLSSVRCSCCSCRASGGWESRLASASLETQSPWRVRAVRLGKLSSRCWARPDLHCCTVVQLCQGMGQQGCDNSEREQLVAALPTQLDAQGWGVQQVGQGEGAADWVEQQGCQGV</sequence>
<dbReference type="AlphaFoldDB" id="A0A699YYF4"/>
<dbReference type="Proteomes" id="UP000485058">
    <property type="component" value="Unassembled WGS sequence"/>
</dbReference>
<proteinExistence type="predicted"/>